<evidence type="ECO:0000313" key="1">
    <source>
        <dbReference type="EMBL" id="GBF06946.1"/>
    </source>
</evidence>
<dbReference type="InterPro" id="IPR010985">
    <property type="entry name" value="Ribbon_hlx_hlx"/>
</dbReference>
<dbReference type="Gene3D" id="1.10.1220.10">
    <property type="entry name" value="Met repressor-like"/>
    <property type="match status" value="1"/>
</dbReference>
<dbReference type="AlphaFoldDB" id="A0A2I9D820"/>
<dbReference type="Proteomes" id="UP000236569">
    <property type="component" value="Unassembled WGS sequence"/>
</dbReference>
<dbReference type="InterPro" id="IPR013321">
    <property type="entry name" value="Arc_rbn_hlx_hlx"/>
</dbReference>
<dbReference type="SUPFAM" id="SSF47598">
    <property type="entry name" value="Ribbon-helix-helix"/>
    <property type="match status" value="1"/>
</dbReference>
<organism evidence="1 2">
    <name type="scientific">Deinococcus aerius</name>
    <dbReference type="NCBI Taxonomy" id="200253"/>
    <lineage>
        <taxon>Bacteria</taxon>
        <taxon>Thermotogati</taxon>
        <taxon>Deinococcota</taxon>
        <taxon>Deinococci</taxon>
        <taxon>Deinococcales</taxon>
        <taxon>Deinococcaceae</taxon>
        <taxon>Deinococcus</taxon>
    </lineage>
</organism>
<dbReference type="NCBIfam" id="NF041551">
    <property type="entry name" value="YlcI_YnfO_N"/>
    <property type="match status" value="1"/>
</dbReference>
<dbReference type="InterPro" id="IPR008651">
    <property type="entry name" value="Uncharacterised_HicB"/>
</dbReference>
<dbReference type="OrthoDB" id="71702at2"/>
<name>A0A2I9D820_9DEIO</name>
<evidence type="ECO:0000313" key="2">
    <source>
        <dbReference type="Proteomes" id="UP000236569"/>
    </source>
</evidence>
<protein>
    <recommendedName>
        <fullName evidence="3">Toxin-antitoxin system HicB family antitoxin</fullName>
    </recommendedName>
</protein>
<evidence type="ECO:0008006" key="3">
    <source>
        <dbReference type="Google" id="ProtNLM"/>
    </source>
</evidence>
<comment type="caution">
    <text evidence="1">The sequence shown here is derived from an EMBL/GenBank/DDBJ whole genome shotgun (WGS) entry which is preliminary data.</text>
</comment>
<sequence>MSTLSVRLPDSLHKRLKDLAKQEGVSVNQLISTAVAEKVSALLTEDYLKERAARGSWEKFDAAMALVPDAEPDPADRLP</sequence>
<accession>A0A2I9D820</accession>
<gene>
    <name evidence="1" type="ORF">DAERI_110128</name>
</gene>
<dbReference type="RefSeq" id="WP_103130284.1">
    <property type="nucleotide sequence ID" value="NZ_BFAG01000011.1"/>
</dbReference>
<dbReference type="EMBL" id="BFAG01000011">
    <property type="protein sequence ID" value="GBF06946.1"/>
    <property type="molecule type" value="Genomic_DNA"/>
</dbReference>
<dbReference type="GO" id="GO:0006355">
    <property type="term" value="P:regulation of DNA-templated transcription"/>
    <property type="evidence" value="ECO:0007669"/>
    <property type="project" value="InterPro"/>
</dbReference>
<reference evidence="2" key="1">
    <citation type="submission" date="2018-01" db="EMBL/GenBank/DDBJ databases">
        <title>Draft Genome Sequence of the Radioresistant Bacterium Deinococcus aerius TR0125, Isolated from the Higher Atmosphere above Japan.</title>
        <authorList>
            <person name="Satoh K."/>
            <person name="Arai H."/>
            <person name="Sanzen T."/>
            <person name="Kawaguchi Y."/>
            <person name="Hayashi H."/>
            <person name="Yokobori S."/>
            <person name="Yamagishi A."/>
            <person name="Oono Y."/>
            <person name="Narumi I."/>
        </authorList>
    </citation>
    <scope>NUCLEOTIDE SEQUENCE [LARGE SCALE GENOMIC DNA]</scope>
    <source>
        <strain evidence="2">TR0125</strain>
    </source>
</reference>
<dbReference type="Pfam" id="PF05534">
    <property type="entry name" value="HicB"/>
    <property type="match status" value="1"/>
</dbReference>
<keyword evidence="2" id="KW-1185">Reference proteome</keyword>
<proteinExistence type="predicted"/>
<dbReference type="CDD" id="cd21631">
    <property type="entry name" value="RHH_CopG_NikR-like"/>
    <property type="match status" value="1"/>
</dbReference>